<evidence type="ECO:0000313" key="2">
    <source>
        <dbReference type="Proteomes" id="UP001333110"/>
    </source>
</evidence>
<protein>
    <submittedName>
        <fullName evidence="1">Uncharacterized protein</fullName>
    </submittedName>
</protein>
<keyword evidence="2" id="KW-1185">Reference proteome</keyword>
<accession>A0AAN7MH84</accession>
<dbReference type="AlphaFoldDB" id="A0AAN7MH84"/>
<reference evidence="1 2" key="1">
    <citation type="journal article" date="2023" name="J. Hered.">
        <title>Chromosome-level genome of the wood stork (Mycteria americana) provides insight into avian chromosome evolution.</title>
        <authorList>
            <person name="Flamio R. Jr."/>
            <person name="Ramstad K.M."/>
        </authorList>
    </citation>
    <scope>NUCLEOTIDE SEQUENCE [LARGE SCALE GENOMIC DNA]</scope>
    <source>
        <strain evidence="1">JAX WOST 10</strain>
    </source>
</reference>
<evidence type="ECO:0000313" key="1">
    <source>
        <dbReference type="EMBL" id="KAK4805349.1"/>
    </source>
</evidence>
<proteinExistence type="predicted"/>
<gene>
    <name evidence="1" type="ORF">QYF61_003434</name>
</gene>
<dbReference type="Proteomes" id="UP001333110">
    <property type="component" value="Unassembled WGS sequence"/>
</dbReference>
<sequence length="184" mass="19085">MAEGYGKCIGRVQHSSEKPTAPGSCCHIETSSAAQQGPIVQGFADGNVAVIGHDGEQIKPGCDEEEEEKELYSTSCIGDVPGVPQGIGHGFGDSGGDGAQVEEGEVEEEEVHGGVEAVVAGYGGDNEAIAQEGSQVDAQEEPEVQELQLLPCVHERQEEELGSGAAVLGSHLFGLDGDHTQMFP</sequence>
<comment type="caution">
    <text evidence="1">The sequence shown here is derived from an EMBL/GenBank/DDBJ whole genome shotgun (WGS) entry which is preliminary data.</text>
</comment>
<organism evidence="1 2">
    <name type="scientific">Mycteria americana</name>
    <name type="common">Wood stork</name>
    <dbReference type="NCBI Taxonomy" id="33587"/>
    <lineage>
        <taxon>Eukaryota</taxon>
        <taxon>Metazoa</taxon>
        <taxon>Chordata</taxon>
        <taxon>Craniata</taxon>
        <taxon>Vertebrata</taxon>
        <taxon>Euteleostomi</taxon>
        <taxon>Archelosauria</taxon>
        <taxon>Archosauria</taxon>
        <taxon>Dinosauria</taxon>
        <taxon>Saurischia</taxon>
        <taxon>Theropoda</taxon>
        <taxon>Coelurosauria</taxon>
        <taxon>Aves</taxon>
        <taxon>Neognathae</taxon>
        <taxon>Neoaves</taxon>
        <taxon>Aequornithes</taxon>
        <taxon>Ciconiiformes</taxon>
        <taxon>Ciconiidae</taxon>
        <taxon>Mycteria</taxon>
    </lineage>
</organism>
<name>A0AAN7MH84_MYCAM</name>
<dbReference type="EMBL" id="JAUNZN010000111">
    <property type="protein sequence ID" value="KAK4805349.1"/>
    <property type="molecule type" value="Genomic_DNA"/>
</dbReference>